<keyword evidence="3" id="KW-1185">Reference proteome</keyword>
<accession>A0AA86S467</accession>
<dbReference type="Proteomes" id="UP001642409">
    <property type="component" value="Unassembled WGS sequence"/>
</dbReference>
<gene>
    <name evidence="2" type="ORF">HINF_LOCUS35025</name>
    <name evidence="1" type="ORF">HINF_LOCUS65380</name>
</gene>
<evidence type="ECO:0000313" key="2">
    <source>
        <dbReference type="EMBL" id="CAL6033562.1"/>
    </source>
</evidence>
<evidence type="ECO:0000313" key="3">
    <source>
        <dbReference type="Proteomes" id="UP001642409"/>
    </source>
</evidence>
<comment type="caution">
    <text evidence="1">The sequence shown here is derived from an EMBL/GenBank/DDBJ whole genome shotgun (WGS) entry which is preliminary data.</text>
</comment>
<name>A0AA86S467_9EUKA</name>
<reference evidence="2 3" key="2">
    <citation type="submission" date="2024-07" db="EMBL/GenBank/DDBJ databases">
        <authorList>
            <person name="Akdeniz Z."/>
        </authorList>
    </citation>
    <scope>NUCLEOTIDE SEQUENCE [LARGE SCALE GENOMIC DNA]</scope>
</reference>
<dbReference type="EMBL" id="CAXDID020000126">
    <property type="protein sequence ID" value="CAL6033562.1"/>
    <property type="molecule type" value="Genomic_DNA"/>
</dbReference>
<protein>
    <submittedName>
        <fullName evidence="2">Hypothetical_protein</fullName>
    </submittedName>
</protein>
<dbReference type="AlphaFoldDB" id="A0AA86S467"/>
<evidence type="ECO:0000313" key="1">
    <source>
        <dbReference type="EMBL" id="CAI9977735.1"/>
    </source>
</evidence>
<sequence length="187" mass="21334">MIMTRLCSIRVSIQYLRNHIQTFQPINSMRLLRFSQYIAQYTVLRYLLMKYVVAALNETNNSFVAVNCEPACGFHECSYSMEPSCAEWREQVVFSMQRVFVRKLLSAVPRQSVLNQTANPPDKTVICLFTAPVPVQHFKHEAKCNSNPPTQTPRDQSVELNMIVLHAADQRISSGGKNSQTPIPTRL</sequence>
<reference evidence="1" key="1">
    <citation type="submission" date="2023-06" db="EMBL/GenBank/DDBJ databases">
        <authorList>
            <person name="Kurt Z."/>
        </authorList>
    </citation>
    <scope>NUCLEOTIDE SEQUENCE</scope>
</reference>
<organism evidence="1">
    <name type="scientific">Hexamita inflata</name>
    <dbReference type="NCBI Taxonomy" id="28002"/>
    <lineage>
        <taxon>Eukaryota</taxon>
        <taxon>Metamonada</taxon>
        <taxon>Diplomonadida</taxon>
        <taxon>Hexamitidae</taxon>
        <taxon>Hexamitinae</taxon>
        <taxon>Hexamita</taxon>
    </lineage>
</organism>
<proteinExistence type="predicted"/>
<dbReference type="EMBL" id="CATOUU010001180">
    <property type="protein sequence ID" value="CAI9977735.1"/>
    <property type="molecule type" value="Genomic_DNA"/>
</dbReference>